<keyword evidence="3" id="KW-1185">Reference proteome</keyword>
<evidence type="ECO:0000256" key="1">
    <source>
        <dbReference type="SAM" id="MobiDB-lite"/>
    </source>
</evidence>
<organism evidence="2 3">
    <name type="scientific">Actinokineospora auranticolor</name>
    <dbReference type="NCBI Taxonomy" id="155976"/>
    <lineage>
        <taxon>Bacteria</taxon>
        <taxon>Bacillati</taxon>
        <taxon>Actinomycetota</taxon>
        <taxon>Actinomycetes</taxon>
        <taxon>Pseudonocardiales</taxon>
        <taxon>Pseudonocardiaceae</taxon>
        <taxon>Actinokineospora</taxon>
    </lineage>
</organism>
<sequence length="303" mass="31531">MWSLPAPGAGKYSEAGGDRVPARRRPLRAVCPRRADARPEHAVSLAENLALAAALEVDFPAHAASWLPAVEEPVVLQREPALIGARAAFSEEFRTTGNTGPSLLPVHPGLTAAFPWGGLRRGGTVSVRGNTSLLLNLLAGPSAAGAWAAVVGLPDLGLAAAAEMGVDVDRLALVPEPGPEVAKVVAALMDGFDVVAVAAGRIGESLARRLSARARNRGAALVAFGAWPGAEVELTAARGRWAGLGDGFGHLRAHQAEVRTRGRGAAARPARLPFTLQGSGPLTVEQTEHMFENDSEQRRAHPS</sequence>
<dbReference type="RefSeq" id="WP_104478074.1">
    <property type="nucleotide sequence ID" value="NZ_CP154825.1"/>
</dbReference>
<comment type="caution">
    <text evidence="2">The sequence shown here is derived from an EMBL/GenBank/DDBJ whole genome shotgun (WGS) entry which is preliminary data.</text>
</comment>
<gene>
    <name evidence="2" type="ORF">CLV40_103262</name>
</gene>
<evidence type="ECO:0000313" key="2">
    <source>
        <dbReference type="EMBL" id="PPK69652.1"/>
    </source>
</evidence>
<proteinExistence type="predicted"/>
<dbReference type="EMBL" id="PTIX01000003">
    <property type="protein sequence ID" value="PPK69652.1"/>
    <property type="molecule type" value="Genomic_DNA"/>
</dbReference>
<dbReference type="OrthoDB" id="3873597at2"/>
<protein>
    <submittedName>
        <fullName evidence="2">Uncharacterized protein</fullName>
    </submittedName>
</protein>
<evidence type="ECO:0000313" key="3">
    <source>
        <dbReference type="Proteomes" id="UP000239203"/>
    </source>
</evidence>
<reference evidence="2 3" key="1">
    <citation type="submission" date="2018-02" db="EMBL/GenBank/DDBJ databases">
        <title>Genomic Encyclopedia of Archaeal and Bacterial Type Strains, Phase II (KMG-II): from individual species to whole genera.</title>
        <authorList>
            <person name="Goeker M."/>
        </authorList>
    </citation>
    <scope>NUCLEOTIDE SEQUENCE [LARGE SCALE GENOMIC DNA]</scope>
    <source>
        <strain evidence="2 3">YU 961-1</strain>
    </source>
</reference>
<feature type="region of interest" description="Disordered" evidence="1">
    <location>
        <begin position="1"/>
        <end position="20"/>
    </location>
</feature>
<name>A0A2S6GWN4_9PSEU</name>
<dbReference type="AlphaFoldDB" id="A0A2S6GWN4"/>
<dbReference type="Proteomes" id="UP000239203">
    <property type="component" value="Unassembled WGS sequence"/>
</dbReference>
<accession>A0A2S6GWN4</accession>